<name>A0A246F8T6_PSENT</name>
<proteinExistence type="predicted"/>
<keyword evidence="1" id="KW-0472">Membrane</keyword>
<dbReference type="eggNOG" id="ENOG5032SVV">
    <property type="taxonomic scope" value="Bacteria"/>
</dbReference>
<dbReference type="Proteomes" id="UP000198145">
    <property type="component" value="Unassembled WGS sequence"/>
</dbReference>
<evidence type="ECO:0000313" key="2">
    <source>
        <dbReference type="EMBL" id="OWP50045.1"/>
    </source>
</evidence>
<keyword evidence="1" id="KW-1133">Transmembrane helix</keyword>
<evidence type="ECO:0000313" key="3">
    <source>
        <dbReference type="Proteomes" id="UP000198145"/>
    </source>
</evidence>
<sequence>MGEQQKSNTDLSQREYPVPERMENQRRAWRLERISLVVLIGIVLLALTGVFSSGPLSSARAASANGRLEVEYERFERLGSSSRLHITLRGEANQPARLRLGGDLLAAHDLQSMQPPLPARSWQGGMELQGQLDERGELHLYLALLATRAGLLSHRLEYAGEQLPLRQFVYP</sequence>
<comment type="caution">
    <text evidence="2">The sequence shown here is derived from an EMBL/GenBank/DDBJ whole genome shotgun (WGS) entry which is preliminary data.</text>
</comment>
<dbReference type="AlphaFoldDB" id="A0A246F8T6"/>
<accession>A0A246F8T6</accession>
<protein>
    <submittedName>
        <fullName evidence="2">Uncharacterized protein</fullName>
    </submittedName>
</protein>
<keyword evidence="1" id="KW-0812">Transmembrane</keyword>
<gene>
    <name evidence="2" type="ORF">CEG18_16550</name>
</gene>
<dbReference type="EMBL" id="NJBA01000005">
    <property type="protein sequence ID" value="OWP50045.1"/>
    <property type="molecule type" value="Genomic_DNA"/>
</dbReference>
<organism evidence="2 3">
    <name type="scientific">Pseudomonas nitroreducens</name>
    <dbReference type="NCBI Taxonomy" id="46680"/>
    <lineage>
        <taxon>Bacteria</taxon>
        <taxon>Pseudomonadati</taxon>
        <taxon>Pseudomonadota</taxon>
        <taxon>Gammaproteobacteria</taxon>
        <taxon>Pseudomonadales</taxon>
        <taxon>Pseudomonadaceae</taxon>
        <taxon>Pseudomonas</taxon>
    </lineage>
</organism>
<evidence type="ECO:0000256" key="1">
    <source>
        <dbReference type="SAM" id="Phobius"/>
    </source>
</evidence>
<feature type="transmembrane region" description="Helical" evidence="1">
    <location>
        <begin position="31"/>
        <end position="51"/>
    </location>
</feature>
<reference evidence="2 3" key="1">
    <citation type="submission" date="2017-06" db="EMBL/GenBank/DDBJ databases">
        <title>Draft genome of Pseudomonas nitroreducens DF05.</title>
        <authorList>
            <person name="Iyer R."/>
        </authorList>
    </citation>
    <scope>NUCLEOTIDE SEQUENCE [LARGE SCALE GENOMIC DNA]</scope>
    <source>
        <strain evidence="2 3">DF05</strain>
    </source>
</reference>